<evidence type="ECO:0000313" key="2">
    <source>
        <dbReference type="EMBL" id="CEM19758.1"/>
    </source>
</evidence>
<dbReference type="AlphaFoldDB" id="A0A0G4FWW0"/>
<feature type="region of interest" description="Disordered" evidence="1">
    <location>
        <begin position="1"/>
        <end position="162"/>
    </location>
</feature>
<name>A0A0G4FWW0_9ALVE</name>
<feature type="compositionally biased region" description="Low complexity" evidence="1">
    <location>
        <begin position="52"/>
        <end position="63"/>
    </location>
</feature>
<organism evidence="2">
    <name type="scientific">Chromera velia CCMP2878</name>
    <dbReference type="NCBI Taxonomy" id="1169474"/>
    <lineage>
        <taxon>Eukaryota</taxon>
        <taxon>Sar</taxon>
        <taxon>Alveolata</taxon>
        <taxon>Colpodellida</taxon>
        <taxon>Chromeraceae</taxon>
        <taxon>Chromera</taxon>
    </lineage>
</organism>
<accession>A0A0G4FWW0</accession>
<dbReference type="PhylomeDB" id="A0A0G4FWW0"/>
<sequence>MQQYHNTAQQYPLLPHQNSVSPIAQNASHVPSSRPVSGVQASQAPVIPSGLPQQHAQPQAAPPRSLAQQIRVQKRIPTQKADNKQIPRAPNSPSEVSDRAAPSVQAPEGILSPPPRVTDAAAAAMPLDALVSPDEGRPSTPRTDGGKNRKKMMSGRETRSPG</sequence>
<gene>
    <name evidence="2" type="ORF">Cvel_19180</name>
</gene>
<evidence type="ECO:0000256" key="1">
    <source>
        <dbReference type="SAM" id="MobiDB-lite"/>
    </source>
</evidence>
<feature type="compositionally biased region" description="Polar residues" evidence="1">
    <location>
        <begin position="1"/>
        <end position="43"/>
    </location>
</feature>
<protein>
    <submittedName>
        <fullName evidence="2">Uncharacterized protein</fullName>
    </submittedName>
</protein>
<reference evidence="2" key="1">
    <citation type="submission" date="2014-11" db="EMBL/GenBank/DDBJ databases">
        <authorList>
            <person name="Otto D Thomas"/>
            <person name="Naeem Raeece"/>
        </authorList>
    </citation>
    <scope>NUCLEOTIDE SEQUENCE</scope>
</reference>
<proteinExistence type="predicted"/>
<dbReference type="VEuPathDB" id="CryptoDB:Cvel_19180"/>
<dbReference type="EMBL" id="CDMZ01000701">
    <property type="protein sequence ID" value="CEM19758.1"/>
    <property type="molecule type" value="Genomic_DNA"/>
</dbReference>